<accession>A0A3M2M4A2</accession>
<evidence type="ECO:0000256" key="8">
    <source>
        <dbReference type="SAM" id="MobiDB-lite"/>
    </source>
</evidence>
<keyword evidence="5 7" id="KW-1133">Transmembrane helix</keyword>
<dbReference type="Gene3D" id="1.10.3720.10">
    <property type="entry name" value="MetI-like"/>
    <property type="match status" value="1"/>
</dbReference>
<dbReference type="EMBL" id="RFFJ01000040">
    <property type="protein sequence ID" value="RMI41938.1"/>
    <property type="molecule type" value="Genomic_DNA"/>
</dbReference>
<dbReference type="AlphaFoldDB" id="A0A3M2M4A2"/>
<organism evidence="10 11">
    <name type="scientific">Streptomyces triticirhizae</name>
    <dbReference type="NCBI Taxonomy" id="2483353"/>
    <lineage>
        <taxon>Bacteria</taxon>
        <taxon>Bacillati</taxon>
        <taxon>Actinomycetota</taxon>
        <taxon>Actinomycetes</taxon>
        <taxon>Kitasatosporales</taxon>
        <taxon>Streptomycetaceae</taxon>
        <taxon>Streptomyces</taxon>
    </lineage>
</organism>
<evidence type="ECO:0000256" key="6">
    <source>
        <dbReference type="ARBA" id="ARBA00023136"/>
    </source>
</evidence>
<protein>
    <submittedName>
        <fullName evidence="10">Sugar ABC transporter permease</fullName>
    </submittedName>
</protein>
<dbReference type="CDD" id="cd06261">
    <property type="entry name" value="TM_PBP2"/>
    <property type="match status" value="1"/>
</dbReference>
<dbReference type="PROSITE" id="PS50928">
    <property type="entry name" value="ABC_TM1"/>
    <property type="match status" value="1"/>
</dbReference>
<gene>
    <name evidence="10" type="ORF">EBN88_10140</name>
</gene>
<dbReference type="InterPro" id="IPR051393">
    <property type="entry name" value="ABC_transporter_permease"/>
</dbReference>
<evidence type="ECO:0000256" key="2">
    <source>
        <dbReference type="ARBA" id="ARBA00022448"/>
    </source>
</evidence>
<evidence type="ECO:0000313" key="11">
    <source>
        <dbReference type="Proteomes" id="UP000278673"/>
    </source>
</evidence>
<feature type="transmembrane region" description="Helical" evidence="7">
    <location>
        <begin position="312"/>
        <end position="332"/>
    </location>
</feature>
<sequence>MSGETIASDARRPSEPGPSAGGGPRGTRRRPAAPERAERASRRARLREAAWGYAFVGPALVLFGVMGVYTIVYGFLLSFAEWNGFWPQWNWVGLDNYADLLWRSPVHAPAVREAGVNTLWVMIAVPLLTVAISFPLAVILNSARRMSGLLRSVYFLPYVTTGIAVYFAWQYILEPNGAINLLLRSVGLGSLEQPQGFLGNPDTALPTMIVVMVWSSVPVAMLLYLTGLQALDNSLLEAAQLDGAGWWRTQLSVVWPLLRPITAVIVLLNLRDSLQGFQVFLIMTNGGPGNSTNVLGLETYRLAFLSELAPTLGLASALGWLLFLAALVVAIVNQRALRRVG</sequence>
<dbReference type="GO" id="GO:0005886">
    <property type="term" value="C:plasma membrane"/>
    <property type="evidence" value="ECO:0007669"/>
    <property type="project" value="UniProtKB-SubCell"/>
</dbReference>
<reference evidence="10 11" key="1">
    <citation type="submission" date="2018-10" db="EMBL/GenBank/DDBJ databases">
        <title>Isolation, diversity and antifungal activity of actinobacteria from wheat.</title>
        <authorList>
            <person name="Han C."/>
        </authorList>
    </citation>
    <scope>NUCLEOTIDE SEQUENCE [LARGE SCALE GENOMIC DNA]</scope>
    <source>
        <strain evidence="10 11">NEAU-YY642</strain>
    </source>
</reference>
<dbReference type="RefSeq" id="WP_122183482.1">
    <property type="nucleotide sequence ID" value="NZ_RFFJ01000040.1"/>
</dbReference>
<dbReference type="Proteomes" id="UP000278673">
    <property type="component" value="Unassembled WGS sequence"/>
</dbReference>
<feature type="transmembrane region" description="Helical" evidence="7">
    <location>
        <begin position="246"/>
        <end position="268"/>
    </location>
</feature>
<name>A0A3M2M4A2_9ACTN</name>
<feature type="region of interest" description="Disordered" evidence="8">
    <location>
        <begin position="1"/>
        <end position="39"/>
    </location>
</feature>
<evidence type="ECO:0000256" key="3">
    <source>
        <dbReference type="ARBA" id="ARBA00022475"/>
    </source>
</evidence>
<comment type="similarity">
    <text evidence="7">Belongs to the binding-protein-dependent transport system permease family.</text>
</comment>
<evidence type="ECO:0000256" key="1">
    <source>
        <dbReference type="ARBA" id="ARBA00004651"/>
    </source>
</evidence>
<comment type="subcellular location">
    <subcellularLocation>
        <location evidence="1 7">Cell membrane</location>
        <topology evidence="1 7">Multi-pass membrane protein</topology>
    </subcellularLocation>
</comment>
<feature type="transmembrane region" description="Helical" evidence="7">
    <location>
        <begin position="152"/>
        <end position="172"/>
    </location>
</feature>
<dbReference type="InterPro" id="IPR000515">
    <property type="entry name" value="MetI-like"/>
</dbReference>
<keyword evidence="11" id="KW-1185">Reference proteome</keyword>
<dbReference type="SUPFAM" id="SSF161098">
    <property type="entry name" value="MetI-like"/>
    <property type="match status" value="1"/>
</dbReference>
<feature type="domain" description="ABC transmembrane type-1" evidence="9">
    <location>
        <begin position="115"/>
        <end position="333"/>
    </location>
</feature>
<evidence type="ECO:0000313" key="10">
    <source>
        <dbReference type="EMBL" id="RMI41938.1"/>
    </source>
</evidence>
<evidence type="ECO:0000259" key="9">
    <source>
        <dbReference type="PROSITE" id="PS50928"/>
    </source>
</evidence>
<proteinExistence type="inferred from homology"/>
<dbReference type="PANTHER" id="PTHR30193:SF41">
    <property type="entry name" value="DIACETYLCHITOBIOSE UPTAKE SYSTEM PERMEASE PROTEIN NGCF"/>
    <property type="match status" value="1"/>
</dbReference>
<dbReference type="GO" id="GO:0055085">
    <property type="term" value="P:transmembrane transport"/>
    <property type="evidence" value="ECO:0007669"/>
    <property type="project" value="InterPro"/>
</dbReference>
<feature type="transmembrane region" description="Helical" evidence="7">
    <location>
        <begin position="119"/>
        <end position="140"/>
    </location>
</feature>
<evidence type="ECO:0000256" key="7">
    <source>
        <dbReference type="RuleBase" id="RU363032"/>
    </source>
</evidence>
<keyword evidence="2 7" id="KW-0813">Transport</keyword>
<dbReference type="PANTHER" id="PTHR30193">
    <property type="entry name" value="ABC TRANSPORTER PERMEASE PROTEIN"/>
    <property type="match status" value="1"/>
</dbReference>
<comment type="caution">
    <text evidence="10">The sequence shown here is derived from an EMBL/GenBank/DDBJ whole genome shotgun (WGS) entry which is preliminary data.</text>
</comment>
<evidence type="ECO:0000256" key="4">
    <source>
        <dbReference type="ARBA" id="ARBA00022692"/>
    </source>
</evidence>
<feature type="transmembrane region" description="Helical" evidence="7">
    <location>
        <begin position="51"/>
        <end position="76"/>
    </location>
</feature>
<feature type="transmembrane region" description="Helical" evidence="7">
    <location>
        <begin position="204"/>
        <end position="225"/>
    </location>
</feature>
<keyword evidence="4 7" id="KW-0812">Transmembrane</keyword>
<keyword evidence="3" id="KW-1003">Cell membrane</keyword>
<evidence type="ECO:0000256" key="5">
    <source>
        <dbReference type="ARBA" id="ARBA00022989"/>
    </source>
</evidence>
<dbReference type="Pfam" id="PF00528">
    <property type="entry name" value="BPD_transp_1"/>
    <property type="match status" value="1"/>
</dbReference>
<keyword evidence="6 7" id="KW-0472">Membrane</keyword>
<dbReference type="InterPro" id="IPR035906">
    <property type="entry name" value="MetI-like_sf"/>
</dbReference>